<dbReference type="AlphaFoldDB" id="A0A392MSH5"/>
<organism evidence="4 5">
    <name type="scientific">Trifolium medium</name>
    <dbReference type="NCBI Taxonomy" id="97028"/>
    <lineage>
        <taxon>Eukaryota</taxon>
        <taxon>Viridiplantae</taxon>
        <taxon>Streptophyta</taxon>
        <taxon>Embryophyta</taxon>
        <taxon>Tracheophyta</taxon>
        <taxon>Spermatophyta</taxon>
        <taxon>Magnoliopsida</taxon>
        <taxon>eudicotyledons</taxon>
        <taxon>Gunneridae</taxon>
        <taxon>Pentapetalae</taxon>
        <taxon>rosids</taxon>
        <taxon>fabids</taxon>
        <taxon>Fabales</taxon>
        <taxon>Fabaceae</taxon>
        <taxon>Papilionoideae</taxon>
        <taxon>50 kb inversion clade</taxon>
        <taxon>NPAAA clade</taxon>
        <taxon>Hologalegina</taxon>
        <taxon>IRL clade</taxon>
        <taxon>Trifolieae</taxon>
        <taxon>Trifolium</taxon>
    </lineage>
</organism>
<dbReference type="Proteomes" id="UP000265520">
    <property type="component" value="Unassembled WGS sequence"/>
</dbReference>
<protein>
    <submittedName>
        <fullName evidence="4">Serine/threonine protein phosphatase 4 regulatory subunit</fullName>
    </submittedName>
</protein>
<sequence>DPESTSVQHHRKFLKDHVVFKEAIPIKDPNALAKIHQTYRVGYLKDVVLARVLDDATCATINSIIHANNAFVIAMLKDDNTFIQELFARLKSPTTSQESKKNLVGLDKMSYHLLLSVIGVCEILS</sequence>
<dbReference type="InterPro" id="IPR006887">
    <property type="entry name" value="P4R3-like_central_dom"/>
</dbReference>
<proteinExistence type="predicted"/>
<dbReference type="GO" id="GO:0072542">
    <property type="term" value="F:protein phosphatase activator activity"/>
    <property type="evidence" value="ECO:0007669"/>
    <property type="project" value="TreeGrafter"/>
</dbReference>
<dbReference type="GO" id="GO:0005654">
    <property type="term" value="C:nucleoplasm"/>
    <property type="evidence" value="ECO:0007669"/>
    <property type="project" value="TreeGrafter"/>
</dbReference>
<dbReference type="PANTHER" id="PTHR23318:SF0">
    <property type="entry name" value="SERINE_THREONINE-PROTEIN PHOSPHATASE 4 REGULATORY SUBUNIT 3"/>
    <property type="match status" value="1"/>
</dbReference>
<name>A0A392MSH5_9FABA</name>
<comment type="subcellular location">
    <subcellularLocation>
        <location evidence="1">Nucleus</location>
    </subcellularLocation>
</comment>
<gene>
    <name evidence="4" type="ORF">A2U01_0010891</name>
</gene>
<dbReference type="GO" id="GO:0030289">
    <property type="term" value="C:protein phosphatase 4 complex"/>
    <property type="evidence" value="ECO:0007669"/>
    <property type="project" value="TreeGrafter"/>
</dbReference>
<evidence type="ECO:0000259" key="3">
    <source>
        <dbReference type="Pfam" id="PF04802"/>
    </source>
</evidence>
<accession>A0A392MSH5</accession>
<dbReference type="Pfam" id="PF04802">
    <property type="entry name" value="PP4R3"/>
    <property type="match status" value="1"/>
</dbReference>
<comment type="caution">
    <text evidence="4">The sequence shown here is derived from an EMBL/GenBank/DDBJ whole genome shotgun (WGS) entry which is preliminary data.</text>
</comment>
<reference evidence="4 5" key="1">
    <citation type="journal article" date="2018" name="Front. Plant Sci.">
        <title>Red Clover (Trifolium pratense) and Zigzag Clover (T. medium) - A Picture of Genomic Similarities and Differences.</title>
        <authorList>
            <person name="Dluhosova J."/>
            <person name="Istvanek J."/>
            <person name="Nedelnik J."/>
            <person name="Repkova J."/>
        </authorList>
    </citation>
    <scope>NUCLEOTIDE SEQUENCE [LARGE SCALE GENOMIC DNA]</scope>
    <source>
        <strain evidence="5">cv. 10/8</strain>
        <tissue evidence="4">Leaf</tissue>
    </source>
</reference>
<dbReference type="PANTHER" id="PTHR23318">
    <property type="entry name" value="ATP SYNTHASE GAMMA-RELATED"/>
    <property type="match status" value="1"/>
</dbReference>
<evidence type="ECO:0000313" key="4">
    <source>
        <dbReference type="EMBL" id="MCH89985.1"/>
    </source>
</evidence>
<dbReference type="InterPro" id="IPR051137">
    <property type="entry name" value="PP4R3-like"/>
</dbReference>
<keyword evidence="5" id="KW-1185">Reference proteome</keyword>
<evidence type="ECO:0000256" key="1">
    <source>
        <dbReference type="ARBA" id="ARBA00004123"/>
    </source>
</evidence>
<evidence type="ECO:0000313" key="5">
    <source>
        <dbReference type="Proteomes" id="UP000265520"/>
    </source>
</evidence>
<feature type="domain" description="Serine/threonine-protein phosphatase 4 regulatory subunit 3-like central" evidence="3">
    <location>
        <begin position="1"/>
        <end position="106"/>
    </location>
</feature>
<dbReference type="EMBL" id="LXQA010017351">
    <property type="protein sequence ID" value="MCH89985.1"/>
    <property type="molecule type" value="Genomic_DNA"/>
</dbReference>
<evidence type="ECO:0000256" key="2">
    <source>
        <dbReference type="ARBA" id="ARBA00023242"/>
    </source>
</evidence>
<keyword evidence="2" id="KW-0539">Nucleus</keyword>
<feature type="non-terminal residue" evidence="4">
    <location>
        <position position="1"/>
    </location>
</feature>